<comment type="subcellular location">
    <subcellularLocation>
        <location evidence="1">Nucleus</location>
    </subcellularLocation>
</comment>
<dbReference type="SUPFAM" id="SSF54171">
    <property type="entry name" value="DNA-binding domain"/>
    <property type="match status" value="1"/>
</dbReference>
<evidence type="ECO:0000313" key="10">
    <source>
        <dbReference type="RefSeq" id="XP_004489732.1"/>
    </source>
</evidence>
<dbReference type="SMART" id="SM00380">
    <property type="entry name" value="AP2"/>
    <property type="match status" value="1"/>
</dbReference>
<feature type="region of interest" description="Disordered" evidence="7">
    <location>
        <begin position="212"/>
        <end position="235"/>
    </location>
</feature>
<dbReference type="InterPro" id="IPR016177">
    <property type="entry name" value="DNA-bd_dom_sf"/>
</dbReference>
<feature type="compositionally biased region" description="Low complexity" evidence="7">
    <location>
        <begin position="127"/>
        <end position="140"/>
    </location>
</feature>
<dbReference type="PRINTS" id="PR00367">
    <property type="entry name" value="ETHRSPELEMNT"/>
</dbReference>
<evidence type="ECO:0000313" key="9">
    <source>
        <dbReference type="Proteomes" id="UP000087171"/>
    </source>
</evidence>
<keyword evidence="9" id="KW-1185">Reference proteome</keyword>
<feature type="compositionally biased region" description="Low complexity" evidence="7">
    <location>
        <begin position="212"/>
        <end position="226"/>
    </location>
</feature>
<dbReference type="InterPro" id="IPR001471">
    <property type="entry name" value="AP2/ERF_dom"/>
</dbReference>
<evidence type="ECO:0000256" key="6">
    <source>
        <dbReference type="ARBA" id="ARBA00024343"/>
    </source>
</evidence>
<dbReference type="InterPro" id="IPR036955">
    <property type="entry name" value="AP2/ERF_dom_sf"/>
</dbReference>
<sequence length="359" mass="39144">MSLLTVANQRGLGEFTGFTVKRGGDGGSSSGASQSFNDLKNQEEEGGVRSRMQGYNGDRELIEMVSALTHVSSSQMMVQTIGHKRERDHDEEISSSSNHIIQQPTLPRIFTTVMVPSQTSVGSEGPSSIGGSTATSATTEEGGEKRRRYRGVRQRPWGKWAAEIRDPHKAARVWLGTFDTAEAAAIAYDEAALRFRGSRAKLNFPENVRAIPTPTLTTTTTPQPQLRSHSTAFSPFNGQPDLVRDYLEYSQILQSSGDFQLQQQQQQSNLFQQWYYNSQLAQLQSPSLLLSSSSLSSSSSFSTSTQLSSSSDSFPLFNSQEMSFLRPSNNHPPGGSRGGGLGFPPTTWSDISGCPPPYG</sequence>
<evidence type="ECO:0000256" key="7">
    <source>
        <dbReference type="SAM" id="MobiDB-lite"/>
    </source>
</evidence>
<feature type="region of interest" description="Disordered" evidence="7">
    <location>
        <begin position="118"/>
        <end position="150"/>
    </location>
</feature>
<dbReference type="AlphaFoldDB" id="A0A1S2XI63"/>
<gene>
    <name evidence="10" type="primary">LOC101490540</name>
</gene>
<dbReference type="RefSeq" id="XP_004489732.1">
    <property type="nucleotide sequence ID" value="XM_004489675.3"/>
</dbReference>
<reference evidence="10" key="2">
    <citation type="submission" date="2025-08" db="UniProtKB">
        <authorList>
            <consortium name="RefSeq"/>
        </authorList>
    </citation>
    <scope>IDENTIFICATION</scope>
    <source>
        <tissue evidence="10">Etiolated seedlings</tissue>
    </source>
</reference>
<dbReference type="GeneID" id="101490540"/>
<dbReference type="PANTHER" id="PTHR31190">
    <property type="entry name" value="DNA-BINDING DOMAIN"/>
    <property type="match status" value="1"/>
</dbReference>
<dbReference type="GO" id="GO:0009873">
    <property type="term" value="P:ethylene-activated signaling pathway"/>
    <property type="evidence" value="ECO:0007669"/>
    <property type="project" value="InterPro"/>
</dbReference>
<dbReference type="PaxDb" id="3827-XP_004489732.1"/>
<dbReference type="GO" id="GO:0003677">
    <property type="term" value="F:DNA binding"/>
    <property type="evidence" value="ECO:0007669"/>
    <property type="project" value="UniProtKB-KW"/>
</dbReference>
<evidence type="ECO:0000259" key="8">
    <source>
        <dbReference type="PROSITE" id="PS51032"/>
    </source>
</evidence>
<dbReference type="eggNOG" id="ENOG502QV3S">
    <property type="taxonomic scope" value="Eukaryota"/>
</dbReference>
<dbReference type="Proteomes" id="UP000087171">
    <property type="component" value="Chromosome Ca2"/>
</dbReference>
<keyword evidence="3" id="KW-0238">DNA-binding</keyword>
<name>A0A1S2XI63_CICAR</name>
<evidence type="ECO:0000256" key="1">
    <source>
        <dbReference type="ARBA" id="ARBA00004123"/>
    </source>
</evidence>
<proteinExistence type="inferred from homology"/>
<dbReference type="GO" id="GO:0005634">
    <property type="term" value="C:nucleus"/>
    <property type="evidence" value="ECO:0007669"/>
    <property type="project" value="UniProtKB-SubCell"/>
</dbReference>
<dbReference type="KEGG" id="cam:101490540"/>
<dbReference type="Gene3D" id="3.30.730.10">
    <property type="entry name" value="AP2/ERF domain"/>
    <property type="match status" value="1"/>
</dbReference>
<dbReference type="STRING" id="3827.A0A1S2XI63"/>
<evidence type="ECO:0000256" key="4">
    <source>
        <dbReference type="ARBA" id="ARBA00023163"/>
    </source>
</evidence>
<feature type="domain" description="AP2/ERF" evidence="8">
    <location>
        <begin position="148"/>
        <end position="205"/>
    </location>
</feature>
<dbReference type="PANTHER" id="PTHR31190:SF421">
    <property type="entry name" value="ETHYLENE-RESPONSIVE TRANSCRIPTION FACTOR ERF110"/>
    <property type="match status" value="1"/>
</dbReference>
<feature type="region of interest" description="Disordered" evidence="7">
    <location>
        <begin position="16"/>
        <end position="52"/>
    </location>
</feature>
<organism evidence="9 10">
    <name type="scientific">Cicer arietinum</name>
    <name type="common">Chickpea</name>
    <name type="synonym">Garbanzo</name>
    <dbReference type="NCBI Taxonomy" id="3827"/>
    <lineage>
        <taxon>Eukaryota</taxon>
        <taxon>Viridiplantae</taxon>
        <taxon>Streptophyta</taxon>
        <taxon>Embryophyta</taxon>
        <taxon>Tracheophyta</taxon>
        <taxon>Spermatophyta</taxon>
        <taxon>Magnoliopsida</taxon>
        <taxon>eudicotyledons</taxon>
        <taxon>Gunneridae</taxon>
        <taxon>Pentapetalae</taxon>
        <taxon>rosids</taxon>
        <taxon>fabids</taxon>
        <taxon>Fabales</taxon>
        <taxon>Fabaceae</taxon>
        <taxon>Papilionoideae</taxon>
        <taxon>50 kb inversion clade</taxon>
        <taxon>NPAAA clade</taxon>
        <taxon>Hologalegina</taxon>
        <taxon>IRL clade</taxon>
        <taxon>Cicereae</taxon>
        <taxon>Cicer</taxon>
    </lineage>
</organism>
<evidence type="ECO:0000256" key="5">
    <source>
        <dbReference type="ARBA" id="ARBA00023242"/>
    </source>
</evidence>
<evidence type="ECO:0000256" key="3">
    <source>
        <dbReference type="ARBA" id="ARBA00023125"/>
    </source>
</evidence>
<reference evidence="9" key="1">
    <citation type="journal article" date="2013" name="Nat. Biotechnol.">
        <title>Draft genome sequence of chickpea (Cicer arietinum) provides a resource for trait improvement.</title>
        <authorList>
            <person name="Varshney R.K."/>
            <person name="Song C."/>
            <person name="Saxena R.K."/>
            <person name="Azam S."/>
            <person name="Yu S."/>
            <person name="Sharpe A.G."/>
            <person name="Cannon S."/>
            <person name="Baek J."/>
            <person name="Rosen B.D."/>
            <person name="Tar'an B."/>
            <person name="Millan T."/>
            <person name="Zhang X."/>
            <person name="Ramsay L.D."/>
            <person name="Iwata A."/>
            <person name="Wang Y."/>
            <person name="Nelson W."/>
            <person name="Farmer A.D."/>
            <person name="Gaur P.M."/>
            <person name="Soderlund C."/>
            <person name="Penmetsa R.V."/>
            <person name="Xu C."/>
            <person name="Bharti A.K."/>
            <person name="He W."/>
            <person name="Winter P."/>
            <person name="Zhao S."/>
            <person name="Hane J.K."/>
            <person name="Carrasquilla-Garcia N."/>
            <person name="Condie J.A."/>
            <person name="Upadhyaya H.D."/>
            <person name="Luo M.C."/>
            <person name="Thudi M."/>
            <person name="Gowda C.L."/>
            <person name="Singh N.P."/>
            <person name="Lichtenzveig J."/>
            <person name="Gali K.K."/>
            <person name="Rubio J."/>
            <person name="Nadarajan N."/>
            <person name="Dolezel J."/>
            <person name="Bansal K.C."/>
            <person name="Xu X."/>
            <person name="Edwards D."/>
            <person name="Zhang G."/>
            <person name="Kahl G."/>
            <person name="Gil J."/>
            <person name="Singh K.B."/>
            <person name="Datta S.K."/>
            <person name="Jackson S.A."/>
            <person name="Wang J."/>
            <person name="Cook D.R."/>
        </authorList>
    </citation>
    <scope>NUCLEOTIDE SEQUENCE [LARGE SCALE GENOMIC DNA]</scope>
    <source>
        <strain evidence="9">cv. CDC Frontier</strain>
    </source>
</reference>
<dbReference type="OrthoDB" id="1930739at2759"/>
<keyword evidence="5" id="KW-0539">Nucleus</keyword>
<accession>A0A1S2XI63</accession>
<dbReference type="GO" id="GO:0003700">
    <property type="term" value="F:DNA-binding transcription factor activity"/>
    <property type="evidence" value="ECO:0007669"/>
    <property type="project" value="InterPro"/>
</dbReference>
<comment type="similarity">
    <text evidence="6">Belongs to the AP2/ERF transcription factor family. ERF subfamily.</text>
</comment>
<dbReference type="CDD" id="cd00018">
    <property type="entry name" value="AP2"/>
    <property type="match status" value="1"/>
</dbReference>
<feature type="region of interest" description="Disordered" evidence="7">
    <location>
        <begin position="322"/>
        <end position="359"/>
    </location>
</feature>
<keyword evidence="2" id="KW-0805">Transcription regulation</keyword>
<dbReference type="FunFam" id="3.30.730.10:FF:000001">
    <property type="entry name" value="Ethylene-responsive transcription factor 2"/>
    <property type="match status" value="1"/>
</dbReference>
<dbReference type="PROSITE" id="PS51032">
    <property type="entry name" value="AP2_ERF"/>
    <property type="match status" value="1"/>
</dbReference>
<protein>
    <submittedName>
        <fullName evidence="10">Ethylene-responsive transcription factor ERF110-like</fullName>
    </submittedName>
</protein>
<keyword evidence="4" id="KW-0804">Transcription</keyword>
<dbReference type="InterPro" id="IPR044808">
    <property type="entry name" value="ERF_plant"/>
</dbReference>
<dbReference type="Pfam" id="PF00847">
    <property type="entry name" value="AP2"/>
    <property type="match status" value="1"/>
</dbReference>
<evidence type="ECO:0000256" key="2">
    <source>
        <dbReference type="ARBA" id="ARBA00023015"/>
    </source>
</evidence>